<dbReference type="PRINTS" id="PR00080">
    <property type="entry name" value="SDRFAMILY"/>
</dbReference>
<dbReference type="RefSeq" id="WP_201659845.1">
    <property type="nucleotide sequence ID" value="NZ_JAEQNC010000008.1"/>
</dbReference>
<dbReference type="Proteomes" id="UP000633219">
    <property type="component" value="Unassembled WGS sequence"/>
</dbReference>
<dbReference type="FunFam" id="3.40.50.720:FF:000084">
    <property type="entry name" value="Short-chain dehydrogenase reductase"/>
    <property type="match status" value="1"/>
</dbReference>
<dbReference type="Gene3D" id="3.40.50.720">
    <property type="entry name" value="NAD(P)-binding Rossmann-like Domain"/>
    <property type="match status" value="1"/>
</dbReference>
<name>A0A936YMS7_9HYPH</name>
<comment type="caution">
    <text evidence="5">The sequence shown here is derived from an EMBL/GenBank/DDBJ whole genome shotgun (WGS) entry which is preliminary data.</text>
</comment>
<dbReference type="SMART" id="SM00822">
    <property type="entry name" value="PKS_KR"/>
    <property type="match status" value="1"/>
</dbReference>
<dbReference type="GO" id="GO:0016491">
    <property type="term" value="F:oxidoreductase activity"/>
    <property type="evidence" value="ECO:0007669"/>
    <property type="project" value="UniProtKB-KW"/>
</dbReference>
<keyword evidence="3" id="KW-0520">NAD</keyword>
<evidence type="ECO:0000313" key="6">
    <source>
        <dbReference type="Proteomes" id="UP000633219"/>
    </source>
</evidence>
<dbReference type="PROSITE" id="PS00061">
    <property type="entry name" value="ADH_SHORT"/>
    <property type="match status" value="1"/>
</dbReference>
<dbReference type="Pfam" id="PF13561">
    <property type="entry name" value="adh_short_C2"/>
    <property type="match status" value="1"/>
</dbReference>
<comment type="similarity">
    <text evidence="1">Belongs to the short-chain dehydrogenases/reductases (SDR) family.</text>
</comment>
<dbReference type="InterPro" id="IPR020904">
    <property type="entry name" value="Sc_DH/Rdtase_CS"/>
</dbReference>
<dbReference type="EMBL" id="JAEQNC010000008">
    <property type="protein sequence ID" value="MBL0373409.1"/>
    <property type="molecule type" value="Genomic_DNA"/>
</dbReference>
<dbReference type="InterPro" id="IPR057326">
    <property type="entry name" value="KR_dom"/>
</dbReference>
<reference evidence="5" key="1">
    <citation type="submission" date="2021-01" db="EMBL/GenBank/DDBJ databases">
        <title>Rhizobium sp. strain KVB221 16S ribosomal RNA gene Genome sequencing and assembly.</title>
        <authorList>
            <person name="Kang M."/>
        </authorList>
    </citation>
    <scope>NUCLEOTIDE SEQUENCE</scope>
    <source>
        <strain evidence="5">KVB221</strain>
    </source>
</reference>
<dbReference type="PANTHER" id="PTHR24321">
    <property type="entry name" value="DEHYDROGENASES, SHORT CHAIN"/>
    <property type="match status" value="1"/>
</dbReference>
<evidence type="ECO:0000313" key="5">
    <source>
        <dbReference type="EMBL" id="MBL0373409.1"/>
    </source>
</evidence>
<dbReference type="CDD" id="cd05233">
    <property type="entry name" value="SDR_c"/>
    <property type="match status" value="1"/>
</dbReference>
<organism evidence="5 6">
    <name type="scientific">Rhizobium setariae</name>
    <dbReference type="NCBI Taxonomy" id="2801340"/>
    <lineage>
        <taxon>Bacteria</taxon>
        <taxon>Pseudomonadati</taxon>
        <taxon>Pseudomonadota</taxon>
        <taxon>Alphaproteobacteria</taxon>
        <taxon>Hyphomicrobiales</taxon>
        <taxon>Rhizobiaceae</taxon>
        <taxon>Rhizobium/Agrobacterium group</taxon>
        <taxon>Rhizobium</taxon>
    </lineage>
</organism>
<keyword evidence="2" id="KW-0560">Oxidoreductase</keyword>
<gene>
    <name evidence="5" type="ORF">JJB09_15335</name>
</gene>
<dbReference type="PANTHER" id="PTHR24321:SF8">
    <property type="entry name" value="ESTRADIOL 17-BETA-DEHYDROGENASE 8-RELATED"/>
    <property type="match status" value="1"/>
</dbReference>
<dbReference type="SUPFAM" id="SSF51735">
    <property type="entry name" value="NAD(P)-binding Rossmann-fold domains"/>
    <property type="match status" value="1"/>
</dbReference>
<protein>
    <submittedName>
        <fullName evidence="5">SDR family oxidoreductase</fullName>
    </submittedName>
</protein>
<proteinExistence type="inferred from homology"/>
<keyword evidence="6" id="KW-1185">Reference proteome</keyword>
<feature type="domain" description="Ketoreductase" evidence="4">
    <location>
        <begin position="28"/>
        <end position="200"/>
    </location>
</feature>
<evidence type="ECO:0000256" key="3">
    <source>
        <dbReference type="ARBA" id="ARBA00023027"/>
    </source>
</evidence>
<dbReference type="InterPro" id="IPR002347">
    <property type="entry name" value="SDR_fam"/>
</dbReference>
<dbReference type="PRINTS" id="PR00081">
    <property type="entry name" value="GDHRDH"/>
</dbReference>
<evidence type="ECO:0000256" key="2">
    <source>
        <dbReference type="ARBA" id="ARBA00023002"/>
    </source>
</evidence>
<evidence type="ECO:0000256" key="1">
    <source>
        <dbReference type="ARBA" id="ARBA00006484"/>
    </source>
</evidence>
<dbReference type="InterPro" id="IPR036291">
    <property type="entry name" value="NAD(P)-bd_dom_sf"/>
</dbReference>
<dbReference type="AlphaFoldDB" id="A0A936YMS7"/>
<sequence length="268" mass="27729">MTTTEEADDRTSETTRMLAWELRRFEGRTAFVTGGASGIGRATALRLAAEGASVWIVDRNAPPADDAVLQVARYLPLDVSDEAMVASTIDNVIATDGRLDVVVNAAGIAIAGTTQETLVADWNKTVLVNLNGTFHVTAAAMRAMRGHGGSVVNIASDAGLVGQHGQAAYCASKGGVVQFTRAAALDGAADAIRVNCVCPCFVETRLVQDWIAAQPDPAAARAAAEADQPIGRMGKPYEIAAAVAFLASDEANFITGIALAVDGGTTAR</sequence>
<evidence type="ECO:0000259" key="4">
    <source>
        <dbReference type="SMART" id="SM00822"/>
    </source>
</evidence>
<accession>A0A936YMS7</accession>